<proteinExistence type="predicted"/>
<accession>A0A2S9GZB7</accession>
<dbReference type="Proteomes" id="UP000237839">
    <property type="component" value="Unassembled WGS sequence"/>
</dbReference>
<protein>
    <submittedName>
        <fullName evidence="1">Uncharacterized protein</fullName>
    </submittedName>
</protein>
<reference evidence="1 2" key="1">
    <citation type="submission" date="2018-02" db="EMBL/GenBank/DDBJ databases">
        <title>Solimicrobium silvestre gen. nov., sp. nov., isolated from alpine forest soil.</title>
        <authorList>
            <person name="Margesin R."/>
            <person name="Albuquerque L."/>
            <person name="Zhang D.-C."/>
            <person name="Froufe H.J.C."/>
            <person name="Severino R."/>
            <person name="Roxo I."/>
            <person name="Egas C."/>
            <person name="Da Costa M.S."/>
        </authorList>
    </citation>
    <scope>NUCLEOTIDE SEQUENCE [LARGE SCALE GENOMIC DNA]</scope>
    <source>
        <strain evidence="1 2">S20-91</strain>
    </source>
</reference>
<comment type="caution">
    <text evidence="1">The sequence shown here is derived from an EMBL/GenBank/DDBJ whole genome shotgun (WGS) entry which is preliminary data.</text>
</comment>
<sequence>MKKIDATTLLGGTPTAAADAIGITYQAYSQWPDVLPLRLQDRVQAAIARKHLPPEVLGSKVVSTPASKNSRA</sequence>
<dbReference type="RefSeq" id="WP_105531812.1">
    <property type="nucleotide sequence ID" value="NZ_PUGF01000009.1"/>
</dbReference>
<keyword evidence="2" id="KW-1185">Reference proteome</keyword>
<evidence type="ECO:0000313" key="1">
    <source>
        <dbReference type="EMBL" id="PRC93071.1"/>
    </source>
</evidence>
<evidence type="ECO:0000313" key="2">
    <source>
        <dbReference type="Proteomes" id="UP000237839"/>
    </source>
</evidence>
<organism evidence="1 2">
    <name type="scientific">Solimicrobium silvestre</name>
    <dbReference type="NCBI Taxonomy" id="2099400"/>
    <lineage>
        <taxon>Bacteria</taxon>
        <taxon>Pseudomonadati</taxon>
        <taxon>Pseudomonadota</taxon>
        <taxon>Betaproteobacteria</taxon>
        <taxon>Burkholderiales</taxon>
        <taxon>Oxalobacteraceae</taxon>
        <taxon>Solimicrobium</taxon>
    </lineage>
</organism>
<dbReference type="AlphaFoldDB" id="A0A2S9GZB7"/>
<dbReference type="OrthoDB" id="6693632at2"/>
<dbReference type="Gene3D" id="1.10.260.40">
    <property type="entry name" value="lambda repressor-like DNA-binding domains"/>
    <property type="match status" value="1"/>
</dbReference>
<name>A0A2S9GZB7_9BURK</name>
<gene>
    <name evidence="1" type="ORF">S2091_2157</name>
</gene>
<dbReference type="GO" id="GO:0003677">
    <property type="term" value="F:DNA binding"/>
    <property type="evidence" value="ECO:0007669"/>
    <property type="project" value="InterPro"/>
</dbReference>
<dbReference type="EMBL" id="PUGF01000009">
    <property type="protein sequence ID" value="PRC93071.1"/>
    <property type="molecule type" value="Genomic_DNA"/>
</dbReference>
<dbReference type="InterPro" id="IPR010982">
    <property type="entry name" value="Lambda_DNA-bd_dom_sf"/>
</dbReference>